<name>G0V1M9_TRYCI</name>
<gene>
    <name evidence="2" type="ORF">TCIL3000_11_10220</name>
</gene>
<dbReference type="EMBL" id="HE575324">
    <property type="protein sequence ID" value="CCC95550.1"/>
    <property type="molecule type" value="Genomic_DNA"/>
</dbReference>
<organism evidence="2">
    <name type="scientific">Trypanosoma congolense (strain IL3000)</name>
    <dbReference type="NCBI Taxonomy" id="1068625"/>
    <lineage>
        <taxon>Eukaryota</taxon>
        <taxon>Discoba</taxon>
        <taxon>Euglenozoa</taxon>
        <taxon>Kinetoplastea</taxon>
        <taxon>Metakinetoplastina</taxon>
        <taxon>Trypanosomatida</taxon>
        <taxon>Trypanosomatidae</taxon>
        <taxon>Trypanosoma</taxon>
        <taxon>Nannomonas</taxon>
    </lineage>
</organism>
<dbReference type="SUPFAM" id="SSF53032">
    <property type="entry name" value="tRNA-intron endonuclease catalytic domain-like"/>
    <property type="match status" value="1"/>
</dbReference>
<feature type="domain" description="tRNA intron endonuclease catalytic" evidence="1">
    <location>
        <begin position="88"/>
        <end position="156"/>
    </location>
</feature>
<sequence>MAASGDTGEEGDEGCLACTIRVTGLFGPLFVCHNASVFLSKFPQMYKRDYSSAYLSIEELEYLSSSFRIEFDNEIDARYRVRLRERHEFSCRVYRHLTEEMGIALRHGGRFGAAFIGYRDINGHGDCLVYFGPLSSMALIAATRVASSVGKEAWIVEKSANCSFDQPLVTRVERGHRSLAQGVDGCCKGESQAFRKKRRLSRTQSA</sequence>
<dbReference type="GO" id="GO:0000213">
    <property type="term" value="F:tRNA-intron lyase activity"/>
    <property type="evidence" value="ECO:0007669"/>
    <property type="project" value="InterPro"/>
</dbReference>
<dbReference type="GO" id="GO:0006388">
    <property type="term" value="P:tRNA splicing, via endonucleolytic cleavage and ligation"/>
    <property type="evidence" value="ECO:0007669"/>
    <property type="project" value="InterPro"/>
</dbReference>
<proteinExistence type="predicted"/>
<reference evidence="2" key="1">
    <citation type="journal article" date="2012" name="Proc. Natl. Acad. Sci. U.S.A.">
        <title>Antigenic diversity is generated by distinct evolutionary mechanisms in African trypanosome species.</title>
        <authorList>
            <person name="Jackson A.P."/>
            <person name="Berry A."/>
            <person name="Aslett M."/>
            <person name="Allison H.C."/>
            <person name="Burton P."/>
            <person name="Vavrova-Anderson J."/>
            <person name="Brown R."/>
            <person name="Browne H."/>
            <person name="Corton N."/>
            <person name="Hauser H."/>
            <person name="Gamble J."/>
            <person name="Gilderthorp R."/>
            <person name="Marcello L."/>
            <person name="McQuillan J."/>
            <person name="Otto T.D."/>
            <person name="Quail M.A."/>
            <person name="Sanders M.J."/>
            <person name="van Tonder A."/>
            <person name="Ginger M.L."/>
            <person name="Field M.C."/>
            <person name="Barry J.D."/>
            <person name="Hertz-Fowler C."/>
            <person name="Berriman M."/>
        </authorList>
    </citation>
    <scope>NUCLEOTIDE SEQUENCE</scope>
    <source>
        <strain evidence="2">IL3000</strain>
    </source>
</reference>
<evidence type="ECO:0000313" key="2">
    <source>
        <dbReference type="EMBL" id="CCC95550.1"/>
    </source>
</evidence>
<dbReference type="VEuPathDB" id="TriTrypDB:TcIL3000.11.10220"/>
<evidence type="ECO:0000259" key="1">
    <source>
        <dbReference type="Pfam" id="PF01974"/>
    </source>
</evidence>
<accession>G0V1M9</accession>
<dbReference type="InterPro" id="IPR006677">
    <property type="entry name" value="tRNA_intron_Endonuc_cat-like"/>
</dbReference>
<protein>
    <submittedName>
        <fullName evidence="2">Uncharacterized protein TCIL3000_11_10220</fullName>
    </submittedName>
</protein>
<dbReference type="InterPro" id="IPR036167">
    <property type="entry name" value="tRNA_intron_Endo_cat-like_sf"/>
</dbReference>
<dbReference type="Pfam" id="PF01974">
    <property type="entry name" value="tRNA_int_endo"/>
    <property type="match status" value="1"/>
</dbReference>
<dbReference type="AlphaFoldDB" id="G0V1M9"/>